<dbReference type="InterPro" id="IPR013014">
    <property type="entry name" value="PTS_EIIC_2"/>
</dbReference>
<feature type="transmembrane region" description="Helical" evidence="13">
    <location>
        <begin position="310"/>
        <end position="332"/>
    </location>
</feature>
<dbReference type="Gene3D" id="3.40.930.10">
    <property type="entry name" value="Mannitol-specific EII, Chain A"/>
    <property type="match status" value="1"/>
</dbReference>
<comment type="subcellular location">
    <subcellularLocation>
        <location evidence="1">Cell inner membrane</location>
        <topology evidence="1">Multi-pass membrane protein</topology>
    </subcellularLocation>
</comment>
<evidence type="ECO:0000256" key="7">
    <source>
        <dbReference type="ARBA" id="ARBA00022683"/>
    </source>
</evidence>
<dbReference type="InterPro" id="IPR003501">
    <property type="entry name" value="PTS_EIIB_2/3"/>
</dbReference>
<evidence type="ECO:0000313" key="18">
    <source>
        <dbReference type="Proteomes" id="UP000214746"/>
    </source>
</evidence>
<keyword evidence="2" id="KW-0813">Transport</keyword>
<feature type="region of interest" description="Disordered" evidence="12">
    <location>
        <begin position="157"/>
        <end position="176"/>
    </location>
</feature>
<feature type="domain" description="PTS EIIA type-2" evidence="14">
    <location>
        <begin position="5"/>
        <end position="152"/>
    </location>
</feature>
<dbReference type="InterPro" id="IPR004715">
    <property type="entry name" value="PTS_IIA_fruc"/>
</dbReference>
<evidence type="ECO:0000256" key="5">
    <source>
        <dbReference type="ARBA" id="ARBA00022597"/>
    </source>
</evidence>
<keyword evidence="6" id="KW-0808">Transferase</keyword>
<evidence type="ECO:0000256" key="8">
    <source>
        <dbReference type="ARBA" id="ARBA00022692"/>
    </source>
</evidence>
<dbReference type="GO" id="GO:0005886">
    <property type="term" value="C:plasma membrane"/>
    <property type="evidence" value="ECO:0007669"/>
    <property type="project" value="UniProtKB-SubCell"/>
</dbReference>
<keyword evidence="10 13" id="KW-1133">Transmembrane helix</keyword>
<dbReference type="GO" id="GO:0005351">
    <property type="term" value="F:carbohydrate:proton symporter activity"/>
    <property type="evidence" value="ECO:0007669"/>
    <property type="project" value="InterPro"/>
</dbReference>
<feature type="transmembrane region" description="Helical" evidence="13">
    <location>
        <begin position="367"/>
        <end position="386"/>
    </location>
</feature>
<feature type="transmembrane region" description="Helical" evidence="13">
    <location>
        <begin position="639"/>
        <end position="658"/>
    </location>
</feature>
<comment type="caution">
    <text evidence="17">The sequence shown here is derived from an EMBL/GenBank/DDBJ whole genome shotgun (WGS) entry which is preliminary data.</text>
</comment>
<keyword evidence="4" id="KW-0597">Phosphoprotein</keyword>
<dbReference type="SUPFAM" id="SSF52794">
    <property type="entry name" value="PTS system IIB component-like"/>
    <property type="match status" value="1"/>
</dbReference>
<evidence type="ECO:0000313" key="17">
    <source>
        <dbReference type="EMBL" id="PZE21152.1"/>
    </source>
</evidence>
<dbReference type="NCBIfam" id="TIGR00848">
    <property type="entry name" value="fruA"/>
    <property type="match status" value="1"/>
</dbReference>
<dbReference type="PANTHER" id="PTHR30505:SF0">
    <property type="entry name" value="FRUCTOSE-LIKE PTS SYSTEM EIIBC COMPONENT-RELATED"/>
    <property type="match status" value="1"/>
</dbReference>
<dbReference type="PROSITE" id="PS51104">
    <property type="entry name" value="PTS_EIIC_TYPE_2"/>
    <property type="match status" value="1"/>
</dbReference>
<keyword evidence="7" id="KW-0598">Phosphotransferase system</keyword>
<dbReference type="EMBL" id="NHRJ02000004">
    <property type="protein sequence ID" value="PZE21152.1"/>
    <property type="molecule type" value="Genomic_DNA"/>
</dbReference>
<keyword evidence="8 13" id="KW-0812">Transmembrane</keyword>
<dbReference type="CDD" id="cd05569">
    <property type="entry name" value="PTS_IIB_fructose"/>
    <property type="match status" value="1"/>
</dbReference>
<dbReference type="NCBIfam" id="TIGR01427">
    <property type="entry name" value="PTS_IIC_fructo"/>
    <property type="match status" value="1"/>
</dbReference>
<evidence type="ECO:0000256" key="13">
    <source>
        <dbReference type="SAM" id="Phobius"/>
    </source>
</evidence>
<accession>A0A2W1P089</accession>
<dbReference type="InterPro" id="IPR006327">
    <property type="entry name" value="PTS_IIC_fruc"/>
</dbReference>
<gene>
    <name evidence="17" type="ORF">CBW46_010775</name>
</gene>
<feature type="region of interest" description="Disordered" evidence="12">
    <location>
        <begin position="277"/>
        <end position="301"/>
    </location>
</feature>
<dbReference type="InterPro" id="IPR002178">
    <property type="entry name" value="PTS_EIIA_type-2_dom"/>
</dbReference>
<dbReference type="NCBIfam" id="TIGR00829">
    <property type="entry name" value="FRU"/>
    <property type="match status" value="1"/>
</dbReference>
<dbReference type="OrthoDB" id="9782569at2"/>
<dbReference type="GO" id="GO:0022877">
    <property type="term" value="F:protein-N(PI)-phosphohistidine-fructose phosphotransferase system transporter activity"/>
    <property type="evidence" value="ECO:0007669"/>
    <property type="project" value="InterPro"/>
</dbReference>
<dbReference type="SUPFAM" id="SSF55804">
    <property type="entry name" value="Phoshotransferase/anion transport protein"/>
    <property type="match status" value="1"/>
</dbReference>
<keyword evidence="9" id="KW-0418">Kinase</keyword>
<sequence>MELQTMTNQRLLFLDVELSNKEQIISHLVEALAREGVVSSAAGFKQVVLAREAHSPTGLERGLAIPHGKSTLVNEAKFAVARLKRPINDWESIDPDNKVDLVFLLAMPEAQAGNLHVKLLSKLSRRLMDESYRAHLYEADTPESFLASLDSAGAAKTESVRDKDMSANQPDAERQQGKTVLAVTACAAGIAHTFMAAEALEKAGRELGITVLVEKQGANGIEDRHTASQIKQADGILFAVDTKVKERERYAGKQYVEVKVAEPLRRAKELLQQTLEHPSGVVEGDQHNGTAETQRGADGPKGLLSEMTQAVMTGISYMIPVLVSAGLMLGIAKLTWMYGLGLDINDIAKAEYATAGGAAEFLHRLDAFGTLIFKFLYPVFGMFVAYSLADRVGIVPGLLGGVFASGLHYTIFGDKTGVPSGFLGALVLALAAGYLARFLNERIRLRKSLAAMKPMFIIPGISVLVIFLLNQYAVDPFFSQLNQWMAVSIRSMTGAGTLTMSAIIAAATAFDLGGPVNKAAGAIAIGMAADNIFPLTPRVLAIVIPPLGLGLATIIDRFVVGRPVFSQDLRIAGNTSFLLGFLAISEGAIPFMLRNPLLTIPINIIGAIVGSCTAVALGAEQWYPLPAVWGWPLVQHLPAYLVGLAAGVACIAFANIFLRYADIKRKERRGEQAF</sequence>
<feature type="compositionally biased region" description="Basic and acidic residues" evidence="12">
    <location>
        <begin position="158"/>
        <end position="176"/>
    </location>
</feature>
<dbReference type="PROSITE" id="PS51094">
    <property type="entry name" value="PTS_EIIA_TYPE_2"/>
    <property type="match status" value="1"/>
</dbReference>
<evidence type="ECO:0000259" key="16">
    <source>
        <dbReference type="PROSITE" id="PS51104"/>
    </source>
</evidence>
<dbReference type="RefSeq" id="WP_089200008.1">
    <property type="nucleotide sequence ID" value="NZ_NHRJ02000004.1"/>
</dbReference>
<dbReference type="PROSITE" id="PS51099">
    <property type="entry name" value="PTS_EIIB_TYPE_2"/>
    <property type="match status" value="1"/>
</dbReference>
<keyword evidence="3" id="KW-1003">Cell membrane</keyword>
<keyword evidence="18" id="KW-1185">Reference proteome</keyword>
<dbReference type="InterPro" id="IPR003353">
    <property type="entry name" value="PTS_IIB_fruc"/>
</dbReference>
<dbReference type="Proteomes" id="UP000214746">
    <property type="component" value="Unassembled WGS sequence"/>
</dbReference>
<dbReference type="Pfam" id="PF02378">
    <property type="entry name" value="PTS_EIIC"/>
    <property type="match status" value="1"/>
</dbReference>
<evidence type="ECO:0000256" key="4">
    <source>
        <dbReference type="ARBA" id="ARBA00022553"/>
    </source>
</evidence>
<feature type="transmembrane region" description="Helical" evidence="13">
    <location>
        <begin position="494"/>
        <end position="514"/>
    </location>
</feature>
<evidence type="ECO:0000256" key="11">
    <source>
        <dbReference type="ARBA" id="ARBA00023136"/>
    </source>
</evidence>
<dbReference type="GO" id="GO:0016301">
    <property type="term" value="F:kinase activity"/>
    <property type="evidence" value="ECO:0007669"/>
    <property type="project" value="UniProtKB-KW"/>
</dbReference>
<dbReference type="AlphaFoldDB" id="A0A2W1P089"/>
<dbReference type="Pfam" id="PF00359">
    <property type="entry name" value="PTS_EIIA_2"/>
    <property type="match status" value="1"/>
</dbReference>
<keyword evidence="5" id="KW-0762">Sugar transport</keyword>
<dbReference type="Gene3D" id="3.40.50.2300">
    <property type="match status" value="1"/>
</dbReference>
<evidence type="ECO:0000259" key="15">
    <source>
        <dbReference type="PROSITE" id="PS51099"/>
    </source>
</evidence>
<evidence type="ECO:0000256" key="1">
    <source>
        <dbReference type="ARBA" id="ARBA00004429"/>
    </source>
</evidence>
<feature type="domain" description="PTS EIIC type-2" evidence="16">
    <location>
        <begin position="307"/>
        <end position="660"/>
    </location>
</feature>
<name>A0A2W1P089_PAEXE</name>
<feature type="transmembrane region" description="Helical" evidence="13">
    <location>
        <begin position="535"/>
        <end position="555"/>
    </location>
</feature>
<dbReference type="InterPro" id="IPR013011">
    <property type="entry name" value="PTS_EIIB_2"/>
</dbReference>
<dbReference type="InterPro" id="IPR003352">
    <property type="entry name" value="PTS_EIIC"/>
</dbReference>
<evidence type="ECO:0000256" key="2">
    <source>
        <dbReference type="ARBA" id="ARBA00022448"/>
    </source>
</evidence>
<evidence type="ECO:0000256" key="3">
    <source>
        <dbReference type="ARBA" id="ARBA00022475"/>
    </source>
</evidence>
<dbReference type="GO" id="GO:0090563">
    <property type="term" value="F:protein-phosphocysteine-sugar phosphotransferase activity"/>
    <property type="evidence" value="ECO:0007669"/>
    <property type="project" value="TreeGrafter"/>
</dbReference>
<feature type="transmembrane region" description="Helical" evidence="13">
    <location>
        <begin position="575"/>
        <end position="593"/>
    </location>
</feature>
<protein>
    <submittedName>
        <fullName evidence="17">PTS fructose transporter subunit IIABC</fullName>
    </submittedName>
</protein>
<feature type="transmembrane region" description="Helical" evidence="13">
    <location>
        <begin position="456"/>
        <end position="474"/>
    </location>
</feature>
<dbReference type="Pfam" id="PF02302">
    <property type="entry name" value="PTS_IIB"/>
    <property type="match status" value="1"/>
</dbReference>
<feature type="transmembrane region" description="Helical" evidence="13">
    <location>
        <begin position="393"/>
        <end position="412"/>
    </location>
</feature>
<feature type="transmembrane region" description="Helical" evidence="13">
    <location>
        <begin position="418"/>
        <end position="436"/>
    </location>
</feature>
<reference evidence="17" key="1">
    <citation type="submission" date="2018-06" db="EMBL/GenBank/DDBJ databases">
        <title>Paenibacillus xerothermodurans sp. nov. an extremely dry heat resistant spore forming bacterium isolated from the soil of Cape Canaveral, Florida.</title>
        <authorList>
            <person name="Seuylemezian A."/>
            <person name="Kaur N."/>
            <person name="Patil P."/>
            <person name="Patil P."/>
            <person name="Mayilraj S."/>
            <person name="Vaishampayan P."/>
        </authorList>
    </citation>
    <scope>NUCLEOTIDE SEQUENCE [LARGE SCALE GENOMIC DNA]</scope>
    <source>
        <strain evidence="17">ATCC 27380</strain>
    </source>
</reference>
<evidence type="ECO:0000256" key="9">
    <source>
        <dbReference type="ARBA" id="ARBA00022777"/>
    </source>
</evidence>
<dbReference type="InterPro" id="IPR050864">
    <property type="entry name" value="Bacterial_PTS_Sugar_Transport"/>
</dbReference>
<proteinExistence type="predicted"/>
<feature type="domain" description="PTS EIIB type-2" evidence="15">
    <location>
        <begin position="180"/>
        <end position="276"/>
    </location>
</feature>
<keyword evidence="11 13" id="KW-0472">Membrane</keyword>
<dbReference type="GO" id="GO:0009401">
    <property type="term" value="P:phosphoenolpyruvate-dependent sugar phosphotransferase system"/>
    <property type="evidence" value="ECO:0007669"/>
    <property type="project" value="UniProtKB-KW"/>
</dbReference>
<evidence type="ECO:0000256" key="6">
    <source>
        <dbReference type="ARBA" id="ARBA00022679"/>
    </source>
</evidence>
<evidence type="ECO:0000256" key="10">
    <source>
        <dbReference type="ARBA" id="ARBA00022989"/>
    </source>
</evidence>
<dbReference type="CDD" id="cd00211">
    <property type="entry name" value="PTS_IIA_fru"/>
    <property type="match status" value="1"/>
</dbReference>
<evidence type="ECO:0000256" key="12">
    <source>
        <dbReference type="SAM" id="MobiDB-lite"/>
    </source>
</evidence>
<evidence type="ECO:0000259" key="14">
    <source>
        <dbReference type="PROSITE" id="PS51094"/>
    </source>
</evidence>
<dbReference type="PANTHER" id="PTHR30505">
    <property type="entry name" value="FRUCTOSE-LIKE PERMEASE"/>
    <property type="match status" value="1"/>
</dbReference>
<dbReference type="InterPro" id="IPR016152">
    <property type="entry name" value="PTrfase/Anion_transptr"/>
</dbReference>
<dbReference type="InterPro" id="IPR036095">
    <property type="entry name" value="PTS_EIIB-like_sf"/>
</dbReference>
<organism evidence="17 18">
    <name type="scientific">Paenibacillus xerothermodurans</name>
    <dbReference type="NCBI Taxonomy" id="1977292"/>
    <lineage>
        <taxon>Bacteria</taxon>
        <taxon>Bacillati</taxon>
        <taxon>Bacillota</taxon>
        <taxon>Bacilli</taxon>
        <taxon>Bacillales</taxon>
        <taxon>Paenibacillaceae</taxon>
        <taxon>Paenibacillus</taxon>
    </lineage>
</organism>
<feature type="transmembrane region" description="Helical" evidence="13">
    <location>
        <begin position="600"/>
        <end position="619"/>
    </location>
</feature>